<organism evidence="1 2">
    <name type="scientific">Puccinia coronata f. sp. avenae</name>
    <dbReference type="NCBI Taxonomy" id="200324"/>
    <lineage>
        <taxon>Eukaryota</taxon>
        <taxon>Fungi</taxon>
        <taxon>Dikarya</taxon>
        <taxon>Basidiomycota</taxon>
        <taxon>Pucciniomycotina</taxon>
        <taxon>Pucciniomycetes</taxon>
        <taxon>Pucciniales</taxon>
        <taxon>Pucciniaceae</taxon>
        <taxon>Puccinia</taxon>
    </lineage>
</organism>
<reference evidence="1 2" key="1">
    <citation type="submission" date="2017-11" db="EMBL/GenBank/DDBJ databases">
        <title>De novo assembly and phasing of dikaryotic genomes from two isolates of Puccinia coronata f. sp. avenae, the causal agent of oat crown rust.</title>
        <authorList>
            <person name="Miller M.E."/>
            <person name="Zhang Y."/>
            <person name="Omidvar V."/>
            <person name="Sperschneider J."/>
            <person name="Schwessinger B."/>
            <person name="Raley C."/>
            <person name="Palmer J.M."/>
            <person name="Garnica D."/>
            <person name="Upadhyaya N."/>
            <person name="Rathjen J."/>
            <person name="Taylor J.M."/>
            <person name="Park R.F."/>
            <person name="Dodds P.N."/>
            <person name="Hirsch C.D."/>
            <person name="Kianian S.F."/>
            <person name="Figueroa M."/>
        </authorList>
    </citation>
    <scope>NUCLEOTIDE SEQUENCE [LARGE SCALE GENOMIC DNA]</scope>
    <source>
        <strain evidence="1">12SD80</strain>
    </source>
</reference>
<proteinExistence type="predicted"/>
<evidence type="ECO:0000313" key="1">
    <source>
        <dbReference type="EMBL" id="PLW29783.1"/>
    </source>
</evidence>
<sequence>MEGHETGDWELLKNSLLRKWGRATPLRRYWEENMTQLVQKSIDNQGIQTNVQYKKFISEFEEMMDYFTRMEYSNLNPENGEPLWKTLSAELKKEVTKELSHAKKLKKTKDGKKIIPNLSTLKIYVEEALVIVDFDGEEEEVITTKKNVKIQEPVRLESQEDAFRRAMETCKREAQPYPRSTSPNFPEGRMRTGPLECYYCKKRHTIPDCDDFARDYKE</sequence>
<gene>
    <name evidence="1" type="ORF">PCASD_24883</name>
</gene>
<dbReference type="AlphaFoldDB" id="A0A2N5TWA3"/>
<protein>
    <submittedName>
        <fullName evidence="1">Uncharacterized protein</fullName>
    </submittedName>
</protein>
<comment type="caution">
    <text evidence="1">The sequence shown here is derived from an EMBL/GenBank/DDBJ whole genome shotgun (WGS) entry which is preliminary data.</text>
</comment>
<dbReference type="EMBL" id="PGCI01000319">
    <property type="protein sequence ID" value="PLW29783.1"/>
    <property type="molecule type" value="Genomic_DNA"/>
</dbReference>
<evidence type="ECO:0000313" key="2">
    <source>
        <dbReference type="Proteomes" id="UP000235392"/>
    </source>
</evidence>
<name>A0A2N5TWA3_9BASI</name>
<accession>A0A2N5TWA3</accession>
<dbReference type="Proteomes" id="UP000235392">
    <property type="component" value="Unassembled WGS sequence"/>
</dbReference>